<dbReference type="SMART" id="SM00990">
    <property type="entry name" value="VRR_NUC"/>
    <property type="match status" value="1"/>
</dbReference>
<evidence type="ECO:0000256" key="7">
    <source>
        <dbReference type="ARBA" id="ARBA00022723"/>
    </source>
</evidence>
<evidence type="ECO:0000313" key="13">
    <source>
        <dbReference type="Proteomes" id="UP000011866"/>
    </source>
</evidence>
<keyword evidence="8" id="KW-0378">Hydrolase</keyword>
<evidence type="ECO:0000256" key="2">
    <source>
        <dbReference type="ARBA" id="ARBA00001936"/>
    </source>
</evidence>
<proteinExistence type="inferred from homology"/>
<dbReference type="HOGENOM" id="CLU_036183_0_0_6"/>
<dbReference type="KEGG" id="tol:TOL_2654"/>
<dbReference type="InterPro" id="IPR014883">
    <property type="entry name" value="VRR_NUC"/>
</dbReference>
<gene>
    <name evidence="12" type="ORF">TOL_2654</name>
</gene>
<dbReference type="InterPro" id="IPR033315">
    <property type="entry name" value="Fan1-like"/>
</dbReference>
<keyword evidence="7" id="KW-0479">Metal-binding</keyword>
<dbReference type="EC" id="3.1.4.1" evidence="5"/>
<sequence>MVSSISQFSTSTTTISTSSVELKPTYYLDNFLHLIHHVNSLYRDLLSEYECSFIDEFLQLSIAAQCLYVRLSGRRGDLFRIDKIHYEEIADIPSAVAELTTSRYFGVFQPEQLSADFDDGEWLALFTKNEMEQWLSCGRRFRRDELEQLVLQQLNRTPQLITQWIKSPVVCVYGEQELQSFRLLFFGNLQQSLTDFVLRDLGIYRYQAYALEQPSRWCQSRVMLEHHLEYFNTLEIMGDVSQYQADALLAWSQAFPVAVDDELLKRKLDRTRLLIARQLERLADYDGALSLYAAIALHPARERSLRLLVKLKQWEAALALAVKMNAAPMSEEELQFLHSFVPRAFKPVDIFTDPNTAVSLIKELTSKPIDISTQTIYLASEQRSRLGVEIAALSYLQEQYPCQAYYCENALIPSVFGLYFWDVIFAPITGAFYHPFQIRPADLYDDDFIAKRQTLFARRWQQLEQQSLVEFVDDLAASFTLHQGKANPFVHWEFLTAEFSDGLLVSALQAIPRVHWLAMFRFILKDLRHHRSGLPDLIVFNSTNKNEHLYELIEVKGPGDTLQKNQQAWLQCFARAGIPASVLHVRDGPK</sequence>
<dbReference type="Pfam" id="PF08774">
    <property type="entry name" value="VRR_NUC"/>
    <property type="match status" value="1"/>
</dbReference>
<dbReference type="EMBL" id="HF680312">
    <property type="protein sequence ID" value="CCU73052.1"/>
    <property type="molecule type" value="Genomic_DNA"/>
</dbReference>
<dbReference type="GO" id="GO:0003676">
    <property type="term" value="F:nucleic acid binding"/>
    <property type="evidence" value="ECO:0007669"/>
    <property type="project" value="InterPro"/>
</dbReference>
<dbReference type="Gene3D" id="3.40.1350.10">
    <property type="match status" value="1"/>
</dbReference>
<evidence type="ECO:0000256" key="8">
    <source>
        <dbReference type="ARBA" id="ARBA00022801"/>
    </source>
</evidence>
<keyword evidence="10" id="KW-0464">Manganese</keyword>
<comment type="cofactor">
    <cofactor evidence="2">
        <name>Mn(2+)</name>
        <dbReference type="ChEBI" id="CHEBI:29035"/>
    </cofactor>
</comment>
<evidence type="ECO:0000256" key="1">
    <source>
        <dbReference type="ARBA" id="ARBA00000983"/>
    </source>
</evidence>
<evidence type="ECO:0000256" key="5">
    <source>
        <dbReference type="ARBA" id="ARBA00012029"/>
    </source>
</evidence>
<dbReference type="GO" id="GO:0046872">
    <property type="term" value="F:metal ion binding"/>
    <property type="evidence" value="ECO:0007669"/>
    <property type="project" value="UniProtKB-KW"/>
</dbReference>
<name>M5DUJ3_9GAMM</name>
<comment type="cofactor">
    <cofactor evidence="3">
        <name>Mg(2+)</name>
        <dbReference type="ChEBI" id="CHEBI:18420"/>
    </cofactor>
</comment>
<evidence type="ECO:0000313" key="12">
    <source>
        <dbReference type="EMBL" id="CCU73052.1"/>
    </source>
</evidence>
<dbReference type="GO" id="GO:0036297">
    <property type="term" value="P:interstrand cross-link repair"/>
    <property type="evidence" value="ECO:0007669"/>
    <property type="project" value="InterPro"/>
</dbReference>
<dbReference type="PANTHER" id="PTHR15749:SF4">
    <property type="entry name" value="FANCONI-ASSOCIATED NUCLEASE 1"/>
    <property type="match status" value="1"/>
</dbReference>
<dbReference type="Proteomes" id="UP000011866">
    <property type="component" value="Chromosome"/>
</dbReference>
<dbReference type="InterPro" id="IPR011856">
    <property type="entry name" value="tRNA_endonuc-like_dom_sf"/>
</dbReference>
<evidence type="ECO:0000256" key="10">
    <source>
        <dbReference type="ARBA" id="ARBA00023211"/>
    </source>
</evidence>
<organism evidence="12 13">
    <name type="scientific">Thalassolituus oleivorans MIL-1</name>
    <dbReference type="NCBI Taxonomy" id="1298593"/>
    <lineage>
        <taxon>Bacteria</taxon>
        <taxon>Pseudomonadati</taxon>
        <taxon>Pseudomonadota</taxon>
        <taxon>Gammaproteobacteria</taxon>
        <taxon>Oceanospirillales</taxon>
        <taxon>Oceanospirillaceae</taxon>
        <taxon>Thalassolituus</taxon>
    </lineage>
</organism>
<evidence type="ECO:0000256" key="4">
    <source>
        <dbReference type="ARBA" id="ARBA00005533"/>
    </source>
</evidence>
<comment type="catalytic activity">
    <reaction evidence="1">
        <text>Hydrolytically removes 5'-nucleotides successively from the 3'-hydroxy termini of 3'-hydroxy-terminated oligonucleotides.</text>
        <dbReference type="EC" id="3.1.4.1"/>
    </reaction>
</comment>
<dbReference type="PANTHER" id="PTHR15749">
    <property type="entry name" value="FANCONI-ASSOCIATED NUCLEASE 1"/>
    <property type="match status" value="1"/>
</dbReference>
<dbReference type="GO" id="GO:0004528">
    <property type="term" value="F:phosphodiesterase I activity"/>
    <property type="evidence" value="ECO:0007669"/>
    <property type="project" value="UniProtKB-EC"/>
</dbReference>
<keyword evidence="6" id="KW-0540">Nuclease</keyword>
<dbReference type="InterPro" id="IPR049125">
    <property type="entry name" value="FAN1-like_WH"/>
</dbReference>
<evidence type="ECO:0000259" key="11">
    <source>
        <dbReference type="SMART" id="SM00990"/>
    </source>
</evidence>
<dbReference type="AlphaFoldDB" id="M5DUJ3"/>
<reference evidence="12 13" key="1">
    <citation type="journal article" date="2013" name="Genome Announc.">
        <title>Genome Sequence of Thalassolituus oleivorans MIL-1 (DSM 14913T).</title>
        <authorList>
            <person name="Golyshin P.N."/>
            <person name="Werner J."/>
            <person name="Chernikova T.N."/>
            <person name="Tran H."/>
            <person name="Ferrer M."/>
            <person name="Yakimov M.M."/>
            <person name="Teeling H."/>
            <person name="Golyshina O.V."/>
        </authorList>
    </citation>
    <scope>NUCLEOTIDE SEQUENCE [LARGE SCALE GENOMIC DNA]</scope>
    <source>
        <strain evidence="12 13">MIL-1</strain>
    </source>
</reference>
<dbReference type="Pfam" id="PF21315">
    <property type="entry name" value="FAN1_HTH"/>
    <property type="match status" value="1"/>
</dbReference>
<keyword evidence="9" id="KW-0460">Magnesium</keyword>
<evidence type="ECO:0000256" key="3">
    <source>
        <dbReference type="ARBA" id="ARBA00001946"/>
    </source>
</evidence>
<evidence type="ECO:0000256" key="9">
    <source>
        <dbReference type="ARBA" id="ARBA00022842"/>
    </source>
</evidence>
<accession>M5DUJ3</accession>
<dbReference type="PATRIC" id="fig|1298593.3.peg.2559"/>
<comment type="similarity">
    <text evidence="4">Belongs to the FAN1 family.</text>
</comment>
<dbReference type="eggNOG" id="COG2176">
    <property type="taxonomic scope" value="Bacteria"/>
</dbReference>
<evidence type="ECO:0000256" key="6">
    <source>
        <dbReference type="ARBA" id="ARBA00022722"/>
    </source>
</evidence>
<keyword evidence="13" id="KW-1185">Reference proteome</keyword>
<feature type="domain" description="VRR-NUC" evidence="11">
    <location>
        <begin position="463"/>
        <end position="587"/>
    </location>
</feature>
<protein>
    <recommendedName>
        <fullName evidence="5">phosphodiesterase I</fullName>
        <ecNumber evidence="5">3.1.4.1</ecNumber>
    </recommendedName>
</protein>